<gene>
    <name evidence="1" type="ORF">KE626_03880</name>
</gene>
<evidence type="ECO:0000313" key="2">
    <source>
        <dbReference type="Proteomes" id="UP000676386"/>
    </source>
</evidence>
<organism evidence="1 2">
    <name type="scientific">Chitinophaga hostae</name>
    <dbReference type="NCBI Taxonomy" id="2831022"/>
    <lineage>
        <taxon>Bacteria</taxon>
        <taxon>Pseudomonadati</taxon>
        <taxon>Bacteroidota</taxon>
        <taxon>Chitinophagia</taxon>
        <taxon>Chitinophagales</taxon>
        <taxon>Chitinophagaceae</taxon>
        <taxon>Chitinophaga</taxon>
    </lineage>
</organism>
<proteinExistence type="predicted"/>
<protein>
    <submittedName>
        <fullName evidence="1">Nuclear transport factor 2 family protein</fullName>
    </submittedName>
</protein>
<reference evidence="1 2" key="1">
    <citation type="submission" date="2021-04" db="EMBL/GenBank/DDBJ databases">
        <title>Chitinophaga sp. nov., isolated from the rhizosphere soil.</title>
        <authorList>
            <person name="He S."/>
        </authorList>
    </citation>
    <scope>NUCLEOTIDE SEQUENCE [LARGE SCALE GENOMIC DNA]</scope>
    <source>
        <strain evidence="1 2">2R12</strain>
    </source>
</reference>
<dbReference type="Gene3D" id="3.10.450.50">
    <property type="match status" value="1"/>
</dbReference>
<evidence type="ECO:0000313" key="1">
    <source>
        <dbReference type="EMBL" id="MBS0026445.1"/>
    </source>
</evidence>
<keyword evidence="2" id="KW-1185">Reference proteome</keyword>
<accession>A0ABS5IU61</accession>
<comment type="caution">
    <text evidence="1">The sequence shown here is derived from an EMBL/GenBank/DDBJ whole genome shotgun (WGS) entry which is preliminary data.</text>
</comment>
<dbReference type="EMBL" id="JAGTXB010000001">
    <property type="protein sequence ID" value="MBS0026445.1"/>
    <property type="molecule type" value="Genomic_DNA"/>
</dbReference>
<dbReference type="RefSeq" id="WP_211971553.1">
    <property type="nucleotide sequence ID" value="NZ_CBFHAM010000015.1"/>
</dbReference>
<sequence length="130" mass="14436">MENQITQTGIEKSLSIYFEALNKSSVEQAVGQYTGDGVFMPTGLPTATGTSALTTAYGNVFKAIQLNVAFKIEEIISLDSSVAFVRTQSNGTQLIHATGQKTEELNREFFLMKKDNGDWKIARYMFNQPR</sequence>
<dbReference type="Proteomes" id="UP000676386">
    <property type="component" value="Unassembled WGS sequence"/>
</dbReference>
<dbReference type="SUPFAM" id="SSF54427">
    <property type="entry name" value="NTF2-like"/>
    <property type="match status" value="1"/>
</dbReference>
<dbReference type="InterPro" id="IPR032710">
    <property type="entry name" value="NTF2-like_dom_sf"/>
</dbReference>
<name>A0ABS5IU61_9BACT</name>